<dbReference type="InterPro" id="IPR017853">
    <property type="entry name" value="GH"/>
</dbReference>
<comment type="similarity">
    <text evidence="1">Belongs to the glycosyl hydrolase 25 family.</text>
</comment>
<dbReference type="Gene3D" id="2.30.30.40">
    <property type="entry name" value="SH3 Domains"/>
    <property type="match status" value="1"/>
</dbReference>
<comment type="caution">
    <text evidence="2">The sequence shown here is derived from an EMBL/GenBank/DDBJ whole genome shotgun (WGS) entry which is preliminary data.</text>
</comment>
<organism evidence="2 3">
    <name type="scientific">Candidatus Blautia faecavium</name>
    <dbReference type="NCBI Taxonomy" id="2838487"/>
    <lineage>
        <taxon>Bacteria</taxon>
        <taxon>Bacillati</taxon>
        <taxon>Bacillota</taxon>
        <taxon>Clostridia</taxon>
        <taxon>Lachnospirales</taxon>
        <taxon>Lachnospiraceae</taxon>
        <taxon>Blautia</taxon>
    </lineage>
</organism>
<dbReference type="GO" id="GO:0009253">
    <property type="term" value="P:peptidoglycan catabolic process"/>
    <property type="evidence" value="ECO:0007669"/>
    <property type="project" value="InterPro"/>
</dbReference>
<dbReference type="EMBL" id="DWYZ01000141">
    <property type="protein sequence ID" value="HJB28593.1"/>
    <property type="molecule type" value="Genomic_DNA"/>
</dbReference>
<proteinExistence type="inferred from homology"/>
<dbReference type="Gene3D" id="3.20.20.80">
    <property type="entry name" value="Glycosidases"/>
    <property type="match status" value="1"/>
</dbReference>
<dbReference type="AlphaFoldDB" id="A0A9D2LTT8"/>
<dbReference type="PANTHER" id="PTHR34135:SF2">
    <property type="entry name" value="LYSOZYME"/>
    <property type="match status" value="1"/>
</dbReference>
<dbReference type="InterPro" id="IPR002053">
    <property type="entry name" value="Glyco_hydro_25"/>
</dbReference>
<gene>
    <name evidence="2" type="ORF">IAA06_07335</name>
</gene>
<dbReference type="SUPFAM" id="SSF51445">
    <property type="entry name" value="(Trans)glycosidases"/>
    <property type="match status" value="1"/>
</dbReference>
<evidence type="ECO:0000256" key="1">
    <source>
        <dbReference type="ARBA" id="ARBA00010646"/>
    </source>
</evidence>
<dbReference type="PROSITE" id="PS51904">
    <property type="entry name" value="GLYCOSYL_HYDROL_F25_2"/>
    <property type="match status" value="1"/>
</dbReference>
<name>A0A9D2LTT8_9FIRM</name>
<dbReference type="GO" id="GO:0016998">
    <property type="term" value="P:cell wall macromolecule catabolic process"/>
    <property type="evidence" value="ECO:0007669"/>
    <property type="project" value="InterPro"/>
</dbReference>
<dbReference type="PANTHER" id="PTHR34135">
    <property type="entry name" value="LYSOZYME"/>
    <property type="match status" value="1"/>
</dbReference>
<evidence type="ECO:0000313" key="2">
    <source>
        <dbReference type="EMBL" id="HJB28593.1"/>
    </source>
</evidence>
<dbReference type="GO" id="GO:0003796">
    <property type="term" value="F:lysozyme activity"/>
    <property type="evidence" value="ECO:0007669"/>
    <property type="project" value="InterPro"/>
</dbReference>
<accession>A0A9D2LTT8</accession>
<reference evidence="2" key="1">
    <citation type="journal article" date="2021" name="PeerJ">
        <title>Extensive microbial diversity within the chicken gut microbiome revealed by metagenomics and culture.</title>
        <authorList>
            <person name="Gilroy R."/>
            <person name="Ravi A."/>
            <person name="Getino M."/>
            <person name="Pursley I."/>
            <person name="Horton D.L."/>
            <person name="Alikhan N.F."/>
            <person name="Baker D."/>
            <person name="Gharbi K."/>
            <person name="Hall N."/>
            <person name="Watson M."/>
            <person name="Adriaenssens E.M."/>
            <person name="Foster-Nyarko E."/>
            <person name="Jarju S."/>
            <person name="Secka A."/>
            <person name="Antonio M."/>
            <person name="Oren A."/>
            <person name="Chaudhuri R.R."/>
            <person name="La Ragione R."/>
            <person name="Hildebrand F."/>
            <person name="Pallen M.J."/>
        </authorList>
    </citation>
    <scope>NUCLEOTIDE SEQUENCE</scope>
    <source>
        <strain evidence="2">ChiSjej1B19-5720</strain>
    </source>
</reference>
<dbReference type="Pfam" id="PF01183">
    <property type="entry name" value="Glyco_hydro_25"/>
    <property type="match status" value="1"/>
</dbReference>
<evidence type="ECO:0000313" key="3">
    <source>
        <dbReference type="Proteomes" id="UP000823842"/>
    </source>
</evidence>
<protein>
    <submittedName>
        <fullName evidence="2">SH3 domain-containing protein</fullName>
    </submittedName>
</protein>
<reference evidence="2" key="2">
    <citation type="submission" date="2021-04" db="EMBL/GenBank/DDBJ databases">
        <authorList>
            <person name="Gilroy R."/>
        </authorList>
    </citation>
    <scope>NUCLEOTIDE SEQUENCE</scope>
    <source>
        <strain evidence="2">ChiSjej1B19-5720</strain>
    </source>
</reference>
<feature type="non-terminal residue" evidence="2">
    <location>
        <position position="1"/>
    </location>
</feature>
<dbReference type="GO" id="GO:0016052">
    <property type="term" value="P:carbohydrate catabolic process"/>
    <property type="evidence" value="ECO:0007669"/>
    <property type="project" value="TreeGrafter"/>
</dbReference>
<dbReference type="Proteomes" id="UP000823842">
    <property type="component" value="Unassembled WGS sequence"/>
</dbReference>
<sequence>KRVSADKIKIAILRITERGNVIDPTFENNYKGFRSSGVKVGVYKYSYALNTSQAQKEAEKVLEVLKGRKLDFPVFYDVEWSEQRQLPKEEITRIIKAFREKIVKAGYLFGIYCNTDWYYHVLDTKNLPYDYWLAAYPYNDRGVIVESLRPSVGIGWQYSAKGKVAGINGYVDLDVFYKDFSDKEEIKPENEYKIWVGECTGNGVNVRRGPGLEYLPIEGYPYLNKGNLVDVIGERRAADKVLWYRILIADKYKGYIRHDYLKRV</sequence>